<dbReference type="InterPro" id="IPR004274">
    <property type="entry name" value="FCP1_dom"/>
</dbReference>
<keyword evidence="1" id="KW-0811">Translocation</keyword>
<dbReference type="Proteomes" id="UP001054252">
    <property type="component" value="Unassembled WGS sequence"/>
</dbReference>
<evidence type="ECO:0000256" key="1">
    <source>
        <dbReference type="RuleBase" id="RU365079"/>
    </source>
</evidence>
<evidence type="ECO:0000313" key="4">
    <source>
        <dbReference type="EMBL" id="GKU98304.1"/>
    </source>
</evidence>
<dbReference type="InterPro" id="IPR050365">
    <property type="entry name" value="TIM50"/>
</dbReference>
<dbReference type="GO" id="GO:0005744">
    <property type="term" value="C:TIM23 mitochondrial import inner membrane translocase complex"/>
    <property type="evidence" value="ECO:0007669"/>
    <property type="project" value="UniProtKB-UniRule"/>
</dbReference>
<protein>
    <recommendedName>
        <fullName evidence="1">Mitochondrial import inner membrane translocase subunit TIM50</fullName>
    </recommendedName>
</protein>
<evidence type="ECO:0000313" key="5">
    <source>
        <dbReference type="Proteomes" id="UP001054252"/>
    </source>
</evidence>
<dbReference type="EMBL" id="BPVZ01000012">
    <property type="protein sequence ID" value="GKU98304.1"/>
    <property type="molecule type" value="Genomic_DNA"/>
</dbReference>
<comment type="function">
    <text evidence="1">Essential component of the TIM23 complex, a complex that mediates the translocation of transit peptide-containing proteins across the mitochondrial inner membrane.</text>
</comment>
<feature type="region of interest" description="Disordered" evidence="2">
    <location>
        <begin position="1"/>
        <end position="22"/>
    </location>
</feature>
<dbReference type="InterPro" id="IPR036412">
    <property type="entry name" value="HAD-like_sf"/>
</dbReference>
<keyword evidence="1" id="KW-0809">Transit peptide</keyword>
<dbReference type="PANTHER" id="PTHR12210">
    <property type="entry name" value="DULLARD PROTEIN PHOSPHATASE"/>
    <property type="match status" value="1"/>
</dbReference>
<dbReference type="Pfam" id="PF03031">
    <property type="entry name" value="NIF"/>
    <property type="match status" value="1"/>
</dbReference>
<comment type="subcellular location">
    <subcellularLocation>
        <location evidence="1">Mitochondrion inner membrane</location>
        <topology evidence="1">Single-pass membrane protein</topology>
    </subcellularLocation>
</comment>
<comment type="caution">
    <text evidence="4">The sequence shown here is derived from an EMBL/GenBank/DDBJ whole genome shotgun (WGS) entry which is preliminary data.</text>
</comment>
<comment type="similarity">
    <text evidence="1">Belongs to the TIM50 family.</text>
</comment>
<evidence type="ECO:0000256" key="2">
    <source>
        <dbReference type="SAM" id="MobiDB-lite"/>
    </source>
</evidence>
<comment type="subunit">
    <text evidence="1">Component of the TIM23 complex.</text>
</comment>
<dbReference type="InterPro" id="IPR023214">
    <property type="entry name" value="HAD_sf"/>
</dbReference>
<dbReference type="AlphaFoldDB" id="A0AAV5IMC4"/>
<keyword evidence="1" id="KW-0496">Mitochondrion</keyword>
<proteinExistence type="inferred from homology"/>
<keyword evidence="1" id="KW-0653">Protein transport</keyword>
<reference evidence="4 5" key="1">
    <citation type="journal article" date="2021" name="Commun. Biol.">
        <title>The genome of Shorea leprosula (Dipterocarpaceae) highlights the ecological relevance of drought in aseasonal tropical rainforests.</title>
        <authorList>
            <person name="Ng K.K.S."/>
            <person name="Kobayashi M.J."/>
            <person name="Fawcett J.A."/>
            <person name="Hatakeyama M."/>
            <person name="Paape T."/>
            <person name="Ng C.H."/>
            <person name="Ang C.C."/>
            <person name="Tnah L.H."/>
            <person name="Lee C.T."/>
            <person name="Nishiyama T."/>
            <person name="Sese J."/>
            <person name="O'Brien M.J."/>
            <person name="Copetti D."/>
            <person name="Mohd Noor M.I."/>
            <person name="Ong R.C."/>
            <person name="Putra M."/>
            <person name="Sireger I.Z."/>
            <person name="Indrioko S."/>
            <person name="Kosugi Y."/>
            <person name="Izuno A."/>
            <person name="Isagi Y."/>
            <person name="Lee S.L."/>
            <person name="Shimizu K.K."/>
        </authorList>
    </citation>
    <scope>NUCLEOTIDE SEQUENCE [LARGE SCALE GENOMIC DNA]</scope>
    <source>
        <strain evidence="4">214</strain>
    </source>
</reference>
<feature type="domain" description="FCP1 homology" evidence="3">
    <location>
        <begin position="40"/>
        <end position="221"/>
    </location>
</feature>
<dbReference type="PROSITE" id="PS50969">
    <property type="entry name" value="FCP1"/>
    <property type="match status" value="1"/>
</dbReference>
<dbReference type="SUPFAM" id="SSF56784">
    <property type="entry name" value="HAD-like"/>
    <property type="match status" value="1"/>
</dbReference>
<evidence type="ECO:0000259" key="3">
    <source>
        <dbReference type="PROSITE" id="PS50969"/>
    </source>
</evidence>
<dbReference type="Gene3D" id="3.40.50.1000">
    <property type="entry name" value="HAD superfamily/HAD-like"/>
    <property type="match status" value="1"/>
</dbReference>
<dbReference type="SMART" id="SM00577">
    <property type="entry name" value="CPDc"/>
    <property type="match status" value="1"/>
</dbReference>
<accession>A0AAV5IMC4</accession>
<sequence>MAGEGDSMKQKSVCSDGGDEKIYSDKDPTVELLNTKQLNLGPTKKLIILGIGGLLCHRVCYKERSQVPIYRQHDAAYGSYKVYKRPFCEDFMKFCLERFEVGIWSSAREWYLNSALDCITSGLKSKLLFAWDQDYCTNTGFGTLEEKNKPIFLKELKQVWGRNWHTGRYSELSTLLIDDKPYKALLNPPHTAIFPTEYKANIVGDDALGPNGELRLYLAGLADADDVPTYVKAHPFGQPAITARHADWDYYSKVINTFSS</sequence>
<keyword evidence="1" id="KW-0813">Transport</keyword>
<organism evidence="4 5">
    <name type="scientific">Rubroshorea leprosula</name>
    <dbReference type="NCBI Taxonomy" id="152421"/>
    <lineage>
        <taxon>Eukaryota</taxon>
        <taxon>Viridiplantae</taxon>
        <taxon>Streptophyta</taxon>
        <taxon>Embryophyta</taxon>
        <taxon>Tracheophyta</taxon>
        <taxon>Spermatophyta</taxon>
        <taxon>Magnoliopsida</taxon>
        <taxon>eudicotyledons</taxon>
        <taxon>Gunneridae</taxon>
        <taxon>Pentapetalae</taxon>
        <taxon>rosids</taxon>
        <taxon>malvids</taxon>
        <taxon>Malvales</taxon>
        <taxon>Dipterocarpaceae</taxon>
        <taxon>Rubroshorea</taxon>
    </lineage>
</organism>
<gene>
    <name evidence="4" type="ORF">SLEP1_g11323</name>
</gene>
<name>A0AAV5IMC4_9ROSI</name>
<keyword evidence="5" id="KW-1185">Reference proteome</keyword>
<dbReference type="GO" id="GO:0015031">
    <property type="term" value="P:protein transport"/>
    <property type="evidence" value="ECO:0007669"/>
    <property type="project" value="UniProtKB-KW"/>
</dbReference>